<keyword evidence="1" id="KW-0378">Hydrolase</keyword>
<evidence type="ECO:0000313" key="1">
    <source>
        <dbReference type="EMBL" id="QSX33507.1"/>
    </source>
</evidence>
<dbReference type="NCBIfam" id="NF011564">
    <property type="entry name" value="PRK14988.1"/>
    <property type="match status" value="1"/>
</dbReference>
<dbReference type="SFLD" id="SFLDS00003">
    <property type="entry name" value="Haloacid_Dehalogenase"/>
    <property type="match status" value="1"/>
</dbReference>
<evidence type="ECO:0000313" key="2">
    <source>
        <dbReference type="Proteomes" id="UP000662770"/>
    </source>
</evidence>
<dbReference type="RefSeq" id="WP_207354726.1">
    <property type="nucleotide sequence ID" value="NZ_CP071503.1"/>
</dbReference>
<proteinExistence type="predicted"/>
<dbReference type="InterPro" id="IPR050155">
    <property type="entry name" value="HAD-like_hydrolase_sf"/>
</dbReference>
<keyword evidence="2" id="KW-1185">Reference proteome</keyword>
<dbReference type="NCBIfam" id="TIGR01509">
    <property type="entry name" value="HAD-SF-IA-v3"/>
    <property type="match status" value="1"/>
</dbReference>
<protein>
    <submittedName>
        <fullName evidence="1">GMP/IMP nucleotidase</fullName>
        <ecNumber evidence="1">3.1.3.5</ecNumber>
    </submittedName>
</protein>
<dbReference type="InterPro" id="IPR023214">
    <property type="entry name" value="HAD_sf"/>
</dbReference>
<sequence>MFPWAQIDTVLLDMDGTLLDLHFDNHFWLTLVPETLSRLRNISTSAAMNMVRDAYEQVEGTLNWYCLDYWAQELQLDIMGMHRSISDKIKLRDDTIPFLDALAEQGKKRILLTNAHPLGLALKLEHTPLASHLDAILSSHQLGVPKESAHFWEQVFELYQLQPQHCLFVDDNEHILQAAKQAGVGYLLGVNNPDSQRPHKQFEQFAATADYLTLLPELTSSKADAGR</sequence>
<dbReference type="PANTHER" id="PTHR43434">
    <property type="entry name" value="PHOSPHOGLYCOLATE PHOSPHATASE"/>
    <property type="match status" value="1"/>
</dbReference>
<dbReference type="PANTHER" id="PTHR43434:SF3">
    <property type="entry name" value="GMP_IMP NUCLEOTIDASE YRFG"/>
    <property type="match status" value="1"/>
</dbReference>
<gene>
    <name evidence="1" type="primary">yrfG</name>
    <name evidence="1" type="ORF">JYB87_17645</name>
</gene>
<reference evidence="1 2" key="1">
    <citation type="submission" date="2021-03" db="EMBL/GenBank/DDBJ databases">
        <title>Novel species identification of genus Shewanella.</title>
        <authorList>
            <person name="Liu G."/>
            <person name="Zhang Q."/>
        </authorList>
    </citation>
    <scope>NUCLEOTIDE SEQUENCE [LARGE SCALE GENOMIC DNA]</scope>
    <source>
        <strain evidence="1 2">FJAT-51800</strain>
    </source>
</reference>
<dbReference type="SUPFAM" id="SSF56784">
    <property type="entry name" value="HAD-like"/>
    <property type="match status" value="1"/>
</dbReference>
<name>A0ABX7QPV9_9GAMM</name>
<dbReference type="PRINTS" id="PR00413">
    <property type="entry name" value="HADHALOGNASE"/>
</dbReference>
<dbReference type="Proteomes" id="UP000662770">
    <property type="component" value="Chromosome"/>
</dbReference>
<dbReference type="Pfam" id="PF00702">
    <property type="entry name" value="Hydrolase"/>
    <property type="match status" value="1"/>
</dbReference>
<dbReference type="GO" id="GO:0008253">
    <property type="term" value="F:5'-nucleotidase activity"/>
    <property type="evidence" value="ECO:0007669"/>
    <property type="project" value="UniProtKB-EC"/>
</dbReference>
<dbReference type="InterPro" id="IPR036412">
    <property type="entry name" value="HAD-like_sf"/>
</dbReference>
<dbReference type="EC" id="3.1.3.5" evidence="1"/>
<dbReference type="SFLD" id="SFLDG01129">
    <property type="entry name" value="C1.5:_HAD__Beta-PGM__Phosphata"/>
    <property type="match status" value="1"/>
</dbReference>
<organism evidence="1 2">
    <name type="scientific">Shewanella avicenniae</name>
    <dbReference type="NCBI Taxonomy" id="2814294"/>
    <lineage>
        <taxon>Bacteria</taxon>
        <taxon>Pseudomonadati</taxon>
        <taxon>Pseudomonadota</taxon>
        <taxon>Gammaproteobacteria</taxon>
        <taxon>Alteromonadales</taxon>
        <taxon>Shewanellaceae</taxon>
        <taxon>Shewanella</taxon>
    </lineage>
</organism>
<dbReference type="Gene3D" id="3.40.50.1000">
    <property type="entry name" value="HAD superfamily/HAD-like"/>
    <property type="match status" value="1"/>
</dbReference>
<accession>A0ABX7QPV9</accession>
<dbReference type="EMBL" id="CP071503">
    <property type="protein sequence ID" value="QSX33507.1"/>
    <property type="molecule type" value="Genomic_DNA"/>
</dbReference>
<dbReference type="InterPro" id="IPR006439">
    <property type="entry name" value="HAD-SF_hydro_IA"/>
</dbReference>
<dbReference type="CDD" id="cd01427">
    <property type="entry name" value="HAD_like"/>
    <property type="match status" value="1"/>
</dbReference>